<dbReference type="InterPro" id="IPR025857">
    <property type="entry name" value="MacB_PCD"/>
</dbReference>
<feature type="domain" description="MacB-like periplasmic core" evidence="9">
    <location>
        <begin position="19"/>
        <end position="246"/>
    </location>
</feature>
<keyword evidence="4 7" id="KW-0812">Transmembrane</keyword>
<proteinExistence type="inferred from homology"/>
<dbReference type="Pfam" id="PF02687">
    <property type="entry name" value="FtsX"/>
    <property type="match status" value="1"/>
</dbReference>
<evidence type="ECO:0000313" key="10">
    <source>
        <dbReference type="EMBL" id="GGK13994.1"/>
    </source>
</evidence>
<feature type="transmembrane region" description="Helical" evidence="7">
    <location>
        <begin position="320"/>
        <end position="345"/>
    </location>
</feature>
<comment type="similarity">
    <text evidence="2">Belongs to the ABC-4 integral membrane protein family. LolC/E subfamily.</text>
</comment>
<evidence type="ECO:0000256" key="5">
    <source>
        <dbReference type="ARBA" id="ARBA00022989"/>
    </source>
</evidence>
<keyword evidence="5 7" id="KW-1133">Transmembrane helix</keyword>
<dbReference type="PANTHER" id="PTHR30489:SF0">
    <property type="entry name" value="LIPOPROTEIN-RELEASING SYSTEM TRANSMEMBRANE PROTEIN LOLE"/>
    <property type="match status" value="1"/>
</dbReference>
<feature type="domain" description="ABC3 transporter permease C-terminal" evidence="8">
    <location>
        <begin position="278"/>
        <end position="393"/>
    </location>
</feature>
<evidence type="ECO:0000259" key="9">
    <source>
        <dbReference type="Pfam" id="PF12704"/>
    </source>
</evidence>
<dbReference type="InterPro" id="IPR051447">
    <property type="entry name" value="Lipoprotein-release_system"/>
</dbReference>
<dbReference type="RefSeq" id="WP_132986781.1">
    <property type="nucleotide sequence ID" value="NZ_BMME01000001.1"/>
</dbReference>
<evidence type="ECO:0000259" key="8">
    <source>
        <dbReference type="Pfam" id="PF02687"/>
    </source>
</evidence>
<keyword evidence="6 7" id="KW-0472">Membrane</keyword>
<comment type="caution">
    <text evidence="10">The sequence shown here is derived from an EMBL/GenBank/DDBJ whole genome shotgun (WGS) entry which is preliminary data.</text>
</comment>
<gene>
    <name evidence="10" type="primary">lolE</name>
    <name evidence="10" type="ORF">GCM10011394_24160</name>
</gene>
<evidence type="ECO:0000256" key="2">
    <source>
        <dbReference type="ARBA" id="ARBA00005236"/>
    </source>
</evidence>
<feature type="transmembrane region" description="Helical" evidence="7">
    <location>
        <begin position="357"/>
        <end position="383"/>
    </location>
</feature>
<evidence type="ECO:0000256" key="1">
    <source>
        <dbReference type="ARBA" id="ARBA00004651"/>
    </source>
</evidence>
<comment type="subcellular location">
    <subcellularLocation>
        <location evidence="1">Cell membrane</location>
        <topology evidence="1">Multi-pass membrane protein</topology>
    </subcellularLocation>
</comment>
<feature type="transmembrane region" description="Helical" evidence="7">
    <location>
        <begin position="278"/>
        <end position="299"/>
    </location>
</feature>
<keyword evidence="11" id="KW-1185">Reference proteome</keyword>
<protein>
    <submittedName>
        <fullName evidence="10">Permease</fullName>
    </submittedName>
</protein>
<dbReference type="Pfam" id="PF12704">
    <property type="entry name" value="MacB_PCD"/>
    <property type="match status" value="1"/>
</dbReference>
<accession>A0ABQ2EK01</accession>
<evidence type="ECO:0000313" key="11">
    <source>
        <dbReference type="Proteomes" id="UP000599009"/>
    </source>
</evidence>
<reference evidence="11" key="1">
    <citation type="journal article" date="2019" name="Int. J. Syst. Evol. Microbiol.">
        <title>The Global Catalogue of Microorganisms (GCM) 10K type strain sequencing project: providing services to taxonomists for standard genome sequencing and annotation.</title>
        <authorList>
            <consortium name="The Broad Institute Genomics Platform"/>
            <consortium name="The Broad Institute Genome Sequencing Center for Infectious Disease"/>
            <person name="Wu L."/>
            <person name="Ma J."/>
        </authorList>
    </citation>
    <scope>NUCLEOTIDE SEQUENCE [LARGE SCALE GENOMIC DNA]</scope>
    <source>
        <strain evidence="11">CGMCC 1.8985</strain>
    </source>
</reference>
<dbReference type="EMBL" id="BMME01000001">
    <property type="protein sequence ID" value="GGK13994.1"/>
    <property type="molecule type" value="Genomic_DNA"/>
</dbReference>
<evidence type="ECO:0000256" key="3">
    <source>
        <dbReference type="ARBA" id="ARBA00022475"/>
    </source>
</evidence>
<evidence type="ECO:0000256" key="7">
    <source>
        <dbReference type="SAM" id="Phobius"/>
    </source>
</evidence>
<feature type="transmembrane region" description="Helical" evidence="7">
    <location>
        <begin position="20"/>
        <end position="43"/>
    </location>
</feature>
<evidence type="ECO:0000256" key="6">
    <source>
        <dbReference type="ARBA" id="ARBA00023136"/>
    </source>
</evidence>
<dbReference type="Proteomes" id="UP000599009">
    <property type="component" value="Unassembled WGS sequence"/>
</dbReference>
<sequence>MWIETTIALRFLRHGMAQTLLILFGIAVGVAVIVFVTALIAGLQDNIIERTLGTQAHVRVEAPREVNRIASAPAGALQLVLENPRPQALRPIDNWLRVRDVLDGLPGITAVSPVVSGPAFGRRGDAVESVALVGVDMPRYLRVIPLDDSMVEGRLEVGSGNAVVGRKLADDLGLRLGGKLRLDAGDGREAIVNIAGIFELGVRELDARYVYLDLKQAQSLLALPGGVTVIDVTVEDLFGADRIAARVHGLTGLQAESWMETNAQLMNALTSQSMSTRMISFFVAVSVALGIASVLAVSVAQRTREIGILRAMGTRRRQMLRVFLVQGAVLGLAGSAVGGLAGWGLVAAFNTFGPGLFFIPMPAALVPAAMALATVAGVGAALVPASRASRLDPVEAIRYG</sequence>
<dbReference type="InterPro" id="IPR003838">
    <property type="entry name" value="ABC3_permease_C"/>
</dbReference>
<dbReference type="PANTHER" id="PTHR30489">
    <property type="entry name" value="LIPOPROTEIN-RELEASING SYSTEM TRANSMEMBRANE PROTEIN LOLE"/>
    <property type="match status" value="1"/>
</dbReference>
<keyword evidence="3" id="KW-1003">Cell membrane</keyword>
<name>A0ABQ2EK01_9GAMM</name>
<evidence type="ECO:0000256" key="4">
    <source>
        <dbReference type="ARBA" id="ARBA00022692"/>
    </source>
</evidence>
<organism evidence="10 11">
    <name type="scientific">Luteimonas terricola</name>
    <dbReference type="NCBI Taxonomy" id="645597"/>
    <lineage>
        <taxon>Bacteria</taxon>
        <taxon>Pseudomonadati</taxon>
        <taxon>Pseudomonadota</taxon>
        <taxon>Gammaproteobacteria</taxon>
        <taxon>Lysobacterales</taxon>
        <taxon>Lysobacteraceae</taxon>
        <taxon>Luteimonas</taxon>
    </lineage>
</organism>